<dbReference type="EMBL" id="FTNK01000053">
    <property type="protein sequence ID" value="SIR73575.1"/>
    <property type="molecule type" value="Genomic_DNA"/>
</dbReference>
<evidence type="ECO:0008006" key="3">
    <source>
        <dbReference type="Google" id="ProtNLM"/>
    </source>
</evidence>
<gene>
    <name evidence="1" type="ORF">SAMN05421578_1531</name>
</gene>
<dbReference type="RefSeq" id="WP_068591009.1">
    <property type="nucleotide sequence ID" value="NZ_FTNK01000053.1"/>
</dbReference>
<protein>
    <recommendedName>
        <fullName evidence="3">Tetratricopeptide repeat protein</fullName>
    </recommendedName>
</protein>
<organism evidence="1 2">
    <name type="scientific">Paenibacillus macquariensis</name>
    <dbReference type="NCBI Taxonomy" id="948756"/>
    <lineage>
        <taxon>Bacteria</taxon>
        <taxon>Bacillati</taxon>
        <taxon>Bacillota</taxon>
        <taxon>Bacilli</taxon>
        <taxon>Bacillales</taxon>
        <taxon>Paenibacillaceae</taxon>
        <taxon>Paenibacillus</taxon>
    </lineage>
</organism>
<evidence type="ECO:0000313" key="2">
    <source>
        <dbReference type="Proteomes" id="UP000186666"/>
    </source>
</evidence>
<accession>A0ABY1KEZ3</accession>
<name>A0ABY1KEZ3_9BACL</name>
<evidence type="ECO:0000313" key="1">
    <source>
        <dbReference type="EMBL" id="SIR73575.1"/>
    </source>
</evidence>
<reference evidence="1 2" key="1">
    <citation type="submission" date="2017-01" db="EMBL/GenBank/DDBJ databases">
        <authorList>
            <person name="Varghese N."/>
            <person name="Submissions S."/>
        </authorList>
    </citation>
    <scope>NUCLEOTIDE SEQUENCE [LARGE SCALE GENOMIC DNA]</scope>
    <source>
        <strain evidence="1 2">ATCC 23464</strain>
    </source>
</reference>
<proteinExistence type="predicted"/>
<comment type="caution">
    <text evidence="1">The sequence shown here is derived from an EMBL/GenBank/DDBJ whole genome shotgun (WGS) entry which is preliminary data.</text>
</comment>
<sequence length="108" mass="12729">MYREHLKKALDYVRGRSGWQNHMEDALDSAMKVGEYAVALELVLDLVDTYPEDRDPWRNCLEIGFIAAENINEYGKAREIAKLITNSYPEGSSYYKEWDKKVEQYRLF</sequence>
<dbReference type="Proteomes" id="UP000186666">
    <property type="component" value="Unassembled WGS sequence"/>
</dbReference>
<keyword evidence="2" id="KW-1185">Reference proteome</keyword>